<accession>A0AAV3P7M7</accession>
<evidence type="ECO:0000256" key="8">
    <source>
        <dbReference type="SAM" id="MobiDB-lite"/>
    </source>
</evidence>
<dbReference type="PANTHER" id="PTHR31587">
    <property type="entry name" value="TRANSMEMBRANE PROTEIN (DUF2215)"/>
    <property type="match status" value="1"/>
</dbReference>
<dbReference type="PANTHER" id="PTHR31587:SF4">
    <property type="entry name" value="TRANSMEMBRANE PROTEIN (DUF2215)"/>
    <property type="match status" value="1"/>
</dbReference>
<feature type="transmembrane region" description="Helical" evidence="9">
    <location>
        <begin position="156"/>
        <end position="176"/>
    </location>
</feature>
<feature type="region of interest" description="Disordered" evidence="8">
    <location>
        <begin position="350"/>
        <end position="382"/>
    </location>
</feature>
<dbReference type="Pfam" id="PF10225">
    <property type="entry name" value="NEMP"/>
    <property type="match status" value="1"/>
</dbReference>
<keyword evidence="5 9" id="KW-1133">Transmembrane helix</keyword>
<evidence type="ECO:0000256" key="7">
    <source>
        <dbReference type="ARBA" id="ARBA00023242"/>
    </source>
</evidence>
<feature type="transmembrane region" description="Helical" evidence="9">
    <location>
        <begin position="182"/>
        <end position="203"/>
    </location>
</feature>
<name>A0AAV3P7M7_LITER</name>
<evidence type="ECO:0000313" key="10">
    <source>
        <dbReference type="EMBL" id="GAA0146981.1"/>
    </source>
</evidence>
<feature type="transmembrane region" description="Helical" evidence="9">
    <location>
        <begin position="215"/>
        <end position="235"/>
    </location>
</feature>
<feature type="transmembrane region" description="Helical" evidence="9">
    <location>
        <begin position="255"/>
        <end position="275"/>
    </location>
</feature>
<evidence type="ECO:0000256" key="1">
    <source>
        <dbReference type="ARBA" id="ARBA00004575"/>
    </source>
</evidence>
<feature type="transmembrane region" description="Helical" evidence="9">
    <location>
        <begin position="6"/>
        <end position="30"/>
    </location>
</feature>
<evidence type="ECO:0000256" key="6">
    <source>
        <dbReference type="ARBA" id="ARBA00023136"/>
    </source>
</evidence>
<evidence type="ECO:0000256" key="2">
    <source>
        <dbReference type="ARBA" id="ARBA00005748"/>
    </source>
</evidence>
<organism evidence="10 11">
    <name type="scientific">Lithospermum erythrorhizon</name>
    <name type="common">Purple gromwell</name>
    <name type="synonym">Lithospermum officinale var. erythrorhizon</name>
    <dbReference type="NCBI Taxonomy" id="34254"/>
    <lineage>
        <taxon>Eukaryota</taxon>
        <taxon>Viridiplantae</taxon>
        <taxon>Streptophyta</taxon>
        <taxon>Embryophyta</taxon>
        <taxon>Tracheophyta</taxon>
        <taxon>Spermatophyta</taxon>
        <taxon>Magnoliopsida</taxon>
        <taxon>eudicotyledons</taxon>
        <taxon>Gunneridae</taxon>
        <taxon>Pentapetalae</taxon>
        <taxon>asterids</taxon>
        <taxon>lamiids</taxon>
        <taxon>Boraginales</taxon>
        <taxon>Boraginaceae</taxon>
        <taxon>Boraginoideae</taxon>
        <taxon>Lithospermeae</taxon>
        <taxon>Lithospermum</taxon>
    </lineage>
</organism>
<dbReference type="EMBL" id="BAABME010001011">
    <property type="protein sequence ID" value="GAA0146981.1"/>
    <property type="molecule type" value="Genomic_DNA"/>
</dbReference>
<keyword evidence="6 9" id="KW-0472">Membrane</keyword>
<keyword evidence="7" id="KW-0539">Nucleus</keyword>
<evidence type="ECO:0000256" key="9">
    <source>
        <dbReference type="SAM" id="Phobius"/>
    </source>
</evidence>
<gene>
    <name evidence="10" type="ORF">LIER_06795</name>
</gene>
<protein>
    <submittedName>
        <fullName evidence="10">Uncharacterized protein</fullName>
    </submittedName>
</protein>
<dbReference type="InterPro" id="IPR019358">
    <property type="entry name" value="NEMP_fam"/>
</dbReference>
<dbReference type="Proteomes" id="UP001454036">
    <property type="component" value="Unassembled WGS sequence"/>
</dbReference>
<keyword evidence="11" id="KW-1185">Reference proteome</keyword>
<comment type="caution">
    <text evidence="10">The sequence shown here is derived from an EMBL/GenBank/DDBJ whole genome shotgun (WGS) entry which is preliminary data.</text>
</comment>
<evidence type="ECO:0000256" key="4">
    <source>
        <dbReference type="ARBA" id="ARBA00022729"/>
    </source>
</evidence>
<dbReference type="AlphaFoldDB" id="A0AAV3P7M7"/>
<sequence>MGSGATSSVLLSIIFIAFGSSYATQLSLVVSNATELQLSPGVVVEQSPGAKPGTKLLCERIKIHGLSRLKNLEKFADSVKVKVSYVNPSSRPLKAEVCFHRNASLGVGMCRQEQWQKLLKGTWVGSMSPYDHKLLDICMAGSSLEPLQVSLDDEFFVYRIIFLVLGVAMMTFASSLSQSLVFYYSGAMTVGILLVILMVLFQGMKLLPTGRKNSFAIFAYSCIIGVGSSLLHYVPNLLRSVLVEVGVSEDMYNPLAIFLVVFLLIAGAWLGFWVVRKLVIKEDGKIDIGVAHFVDWSIRIVASVMIIQSSVDPLLAAEALACSIVVTSLLRRLLDPKLINYLFRTSHRGSKSARRKSRDFSSSPIKERHASPRTPVSLPAQGSASKSAISSLLDTHTFYSTFHETPDRKKFSKDDWDEFTKASTKRALEDLVISPDFNKWAVANAERITLTPATEDTRQRRKWFFWF</sequence>
<evidence type="ECO:0000313" key="11">
    <source>
        <dbReference type="Proteomes" id="UP001454036"/>
    </source>
</evidence>
<evidence type="ECO:0000256" key="3">
    <source>
        <dbReference type="ARBA" id="ARBA00022692"/>
    </source>
</evidence>
<keyword evidence="4" id="KW-0732">Signal</keyword>
<comment type="similarity">
    <text evidence="2">Belongs to the NEMP family.</text>
</comment>
<dbReference type="GO" id="GO:0005637">
    <property type="term" value="C:nuclear inner membrane"/>
    <property type="evidence" value="ECO:0007669"/>
    <property type="project" value="UniProtKB-SubCell"/>
</dbReference>
<reference evidence="10 11" key="1">
    <citation type="submission" date="2024-01" db="EMBL/GenBank/DDBJ databases">
        <title>The complete chloroplast genome sequence of Lithospermum erythrorhizon: insights into the phylogenetic relationship among Boraginaceae species and the maternal lineages of purple gromwells.</title>
        <authorList>
            <person name="Okada T."/>
            <person name="Watanabe K."/>
        </authorList>
    </citation>
    <scope>NUCLEOTIDE SEQUENCE [LARGE SCALE GENOMIC DNA]</scope>
</reference>
<proteinExistence type="inferred from homology"/>
<comment type="subcellular location">
    <subcellularLocation>
        <location evidence="1">Nucleus inner membrane</location>
        <topology evidence="1">Multi-pass membrane protein</topology>
        <orientation evidence="1">Nucleoplasmic side</orientation>
    </subcellularLocation>
</comment>
<keyword evidence="3 9" id="KW-0812">Transmembrane</keyword>
<evidence type="ECO:0000256" key="5">
    <source>
        <dbReference type="ARBA" id="ARBA00022989"/>
    </source>
</evidence>